<evidence type="ECO:0000256" key="1">
    <source>
        <dbReference type="ARBA" id="ARBA00023002"/>
    </source>
</evidence>
<gene>
    <name evidence="4" type="ORF">BU16DRAFT_222609</name>
</gene>
<dbReference type="CDD" id="cd05227">
    <property type="entry name" value="AR_SDR_e"/>
    <property type="match status" value="1"/>
</dbReference>
<proteinExistence type="inferred from homology"/>
<dbReference type="InterPro" id="IPR002225">
    <property type="entry name" value="3Beta_OHSteriod_DH/Estase"/>
</dbReference>
<dbReference type="Proteomes" id="UP000799750">
    <property type="component" value="Unassembled WGS sequence"/>
</dbReference>
<evidence type="ECO:0000259" key="3">
    <source>
        <dbReference type="Pfam" id="PF01073"/>
    </source>
</evidence>
<accession>A0A6A6Q838</accession>
<dbReference type="Pfam" id="PF01073">
    <property type="entry name" value="3Beta_HSD"/>
    <property type="match status" value="1"/>
</dbReference>
<dbReference type="SUPFAM" id="SSF51735">
    <property type="entry name" value="NAD(P)-binding Rossmann-fold domains"/>
    <property type="match status" value="1"/>
</dbReference>
<dbReference type="InterPro" id="IPR050425">
    <property type="entry name" value="NAD(P)_dehydrat-like"/>
</dbReference>
<reference evidence="4" key="1">
    <citation type="journal article" date="2020" name="Stud. Mycol.">
        <title>101 Dothideomycetes genomes: a test case for predicting lifestyles and emergence of pathogens.</title>
        <authorList>
            <person name="Haridas S."/>
            <person name="Albert R."/>
            <person name="Binder M."/>
            <person name="Bloem J."/>
            <person name="Labutti K."/>
            <person name="Salamov A."/>
            <person name="Andreopoulos B."/>
            <person name="Baker S."/>
            <person name="Barry K."/>
            <person name="Bills G."/>
            <person name="Bluhm B."/>
            <person name="Cannon C."/>
            <person name="Castanera R."/>
            <person name="Culley D."/>
            <person name="Daum C."/>
            <person name="Ezra D."/>
            <person name="Gonzalez J."/>
            <person name="Henrissat B."/>
            <person name="Kuo A."/>
            <person name="Liang C."/>
            <person name="Lipzen A."/>
            <person name="Lutzoni F."/>
            <person name="Magnuson J."/>
            <person name="Mondo S."/>
            <person name="Nolan M."/>
            <person name="Ohm R."/>
            <person name="Pangilinan J."/>
            <person name="Park H.-J."/>
            <person name="Ramirez L."/>
            <person name="Alfaro M."/>
            <person name="Sun H."/>
            <person name="Tritt A."/>
            <person name="Yoshinaga Y."/>
            <person name="Zwiers L.-H."/>
            <person name="Turgeon B."/>
            <person name="Goodwin S."/>
            <person name="Spatafora J."/>
            <person name="Crous P."/>
            <person name="Grigoriev I."/>
        </authorList>
    </citation>
    <scope>NUCLEOTIDE SEQUENCE</scope>
    <source>
        <strain evidence="4">CBS 269.34</strain>
    </source>
</reference>
<name>A0A6A6Q838_9PEZI</name>
<dbReference type="GO" id="GO:0006694">
    <property type="term" value="P:steroid biosynthetic process"/>
    <property type="evidence" value="ECO:0007669"/>
    <property type="project" value="InterPro"/>
</dbReference>
<dbReference type="GO" id="GO:0016616">
    <property type="term" value="F:oxidoreductase activity, acting on the CH-OH group of donors, NAD or NADP as acceptor"/>
    <property type="evidence" value="ECO:0007669"/>
    <property type="project" value="InterPro"/>
</dbReference>
<evidence type="ECO:0000256" key="2">
    <source>
        <dbReference type="ARBA" id="ARBA00023445"/>
    </source>
</evidence>
<keyword evidence="5" id="KW-1185">Reference proteome</keyword>
<feature type="domain" description="3-beta hydroxysteroid dehydrogenase/isomerase" evidence="3">
    <location>
        <begin position="11"/>
        <end position="252"/>
    </location>
</feature>
<dbReference type="Gene3D" id="3.40.50.720">
    <property type="entry name" value="NAD(P)-binding Rossmann-like Domain"/>
    <property type="match status" value="1"/>
</dbReference>
<dbReference type="InterPro" id="IPR036291">
    <property type="entry name" value="NAD(P)-bd_dom_sf"/>
</dbReference>
<keyword evidence="1" id="KW-0560">Oxidoreductase</keyword>
<dbReference type="PANTHER" id="PTHR10366:SF579">
    <property type="entry name" value="3-BETA HYDROXYSTEROID DEHYDROGENASE_ISOMERASE FAMILY PROTEIN (AFU_ORTHOLOGUE AFUA_3G02250)"/>
    <property type="match status" value="1"/>
</dbReference>
<protein>
    <submittedName>
        <fullName evidence="4">NAD(P)-binding protein</fullName>
    </submittedName>
</protein>
<dbReference type="AlphaFoldDB" id="A0A6A6Q838"/>
<comment type="similarity">
    <text evidence="2">Belongs to the NAD(P)-dependent epimerase/dehydratase family. Dihydroflavonol-4-reductase subfamily.</text>
</comment>
<dbReference type="PANTHER" id="PTHR10366">
    <property type="entry name" value="NAD DEPENDENT EPIMERASE/DEHYDRATASE"/>
    <property type="match status" value="1"/>
</dbReference>
<evidence type="ECO:0000313" key="5">
    <source>
        <dbReference type="Proteomes" id="UP000799750"/>
    </source>
</evidence>
<dbReference type="EMBL" id="MU004202">
    <property type="protein sequence ID" value="KAF2488550.1"/>
    <property type="molecule type" value="Genomic_DNA"/>
</dbReference>
<evidence type="ECO:0000313" key="4">
    <source>
        <dbReference type="EMBL" id="KAF2488550.1"/>
    </source>
</evidence>
<sequence>MSTTFNGQRILVTGANGFIAAYCIADLLKNGYQVVGTVRSIEKAYAVLKAHQHNPSLILEIVPDVTKTTAFDKAIQGCHGVLHLASPFGYAYKDFEAELLVPSIKGTISICLAATKTPSVKRVVLTSSFAAVFDASAGPSPGRIYKDDDWSPLTYEDGKTATATPVAYRASKKLAEKAAWQFMNEKKTAWDLITLCPGMVFGALFPGTLDSLKNLNTSNQIVWGLIDAKEVPDTKAPLWTSVTALARAHLHALNVQEAGNERFLVINGSFDNQELADIIHESDRIPEKVKERAPKGVPGSRLTGKIFTADSSKAVKVLGLDLDVTQQSLPNTITDLVLQLADIDAQS</sequence>
<dbReference type="OrthoDB" id="2735536at2759"/>
<organism evidence="4 5">
    <name type="scientific">Lophium mytilinum</name>
    <dbReference type="NCBI Taxonomy" id="390894"/>
    <lineage>
        <taxon>Eukaryota</taxon>
        <taxon>Fungi</taxon>
        <taxon>Dikarya</taxon>
        <taxon>Ascomycota</taxon>
        <taxon>Pezizomycotina</taxon>
        <taxon>Dothideomycetes</taxon>
        <taxon>Pleosporomycetidae</taxon>
        <taxon>Mytilinidiales</taxon>
        <taxon>Mytilinidiaceae</taxon>
        <taxon>Lophium</taxon>
    </lineage>
</organism>